<sequence length="333" mass="36895">MDSNTALPAPARRSTLPRTPVSVAQAGEDHRDGVTRAVQVWSTNDLTRAGFSRHQRENLVRTGALIRLGRSWYGTRSTPPEVCRALVTGARLTCTSALALHGVWVPLDRRLHLAALRARPWSAGPSGTVHHRYRETWPAPSPILPLEEAVRDACGCLGVESLAVVLESVLHLRLLSTAEVEALIEILPDKKRRALGSLSIAAQSGTETMVRRHLRRLGVTVQEQVQLLPGEFVDLLVGERLVIECDSRAHHTGRHAYQSDRRRDRELVRLGFAVVRLTWEDVVLDWGSTSRMLDTMVREGRHRSARQRCPDGSRPRRRLGGAPAASARAALGR</sequence>
<proteinExistence type="predicted"/>
<accession>A0ABT0R2M6</accession>
<keyword evidence="3" id="KW-0255">Endonuclease</keyword>
<dbReference type="InterPro" id="IPR049468">
    <property type="entry name" value="Restrct_endonuc-II-like_dom"/>
</dbReference>
<feature type="region of interest" description="Disordered" evidence="1">
    <location>
        <begin position="1"/>
        <end position="29"/>
    </location>
</feature>
<evidence type="ECO:0000313" key="3">
    <source>
        <dbReference type="EMBL" id="MCL6423999.1"/>
    </source>
</evidence>
<reference evidence="3" key="1">
    <citation type="submission" date="2022-02" db="EMBL/GenBank/DDBJ databases">
        <authorList>
            <person name="Lee M."/>
            <person name="Kim S.-J."/>
            <person name="Jung M.-Y."/>
        </authorList>
    </citation>
    <scope>NUCLEOTIDE SEQUENCE</scope>
    <source>
        <strain evidence="3">JHP9</strain>
    </source>
</reference>
<dbReference type="Pfam" id="PF18741">
    <property type="entry name" value="MTES_1575"/>
    <property type="match status" value="1"/>
</dbReference>
<dbReference type="Gene3D" id="3.40.960.10">
    <property type="entry name" value="VSR Endonuclease"/>
    <property type="match status" value="1"/>
</dbReference>
<protein>
    <submittedName>
        <fullName evidence="3">Endonuclease domain-containing protein</fullName>
    </submittedName>
</protein>
<gene>
    <name evidence="3" type="ORF">Bequi_11515</name>
</gene>
<feature type="region of interest" description="Disordered" evidence="1">
    <location>
        <begin position="301"/>
        <end position="333"/>
    </location>
</feature>
<dbReference type="EMBL" id="JAKNCJ010000007">
    <property type="protein sequence ID" value="MCL6423999.1"/>
    <property type="molecule type" value="Genomic_DNA"/>
</dbReference>
<comment type="caution">
    <text evidence="3">The sequence shown here is derived from an EMBL/GenBank/DDBJ whole genome shotgun (WGS) entry which is preliminary data.</text>
</comment>
<evidence type="ECO:0000256" key="1">
    <source>
        <dbReference type="SAM" id="MobiDB-lite"/>
    </source>
</evidence>
<dbReference type="RefSeq" id="WP_249738082.1">
    <property type="nucleotide sequence ID" value="NZ_JAKNCJ010000007.1"/>
</dbReference>
<dbReference type="GO" id="GO:0004519">
    <property type="term" value="F:endonuclease activity"/>
    <property type="evidence" value="ECO:0007669"/>
    <property type="project" value="UniProtKB-KW"/>
</dbReference>
<name>A0ABT0R2M6_9MICO</name>
<keyword evidence="4" id="KW-1185">Reference proteome</keyword>
<keyword evidence="3" id="KW-0540">Nuclease</keyword>
<feature type="domain" description="Restriction endonuclease type II-like" evidence="2">
    <location>
        <begin position="207"/>
        <end position="285"/>
    </location>
</feature>
<feature type="compositionally biased region" description="Low complexity" evidence="1">
    <location>
        <begin position="320"/>
        <end position="333"/>
    </location>
</feature>
<keyword evidence="3" id="KW-0378">Hydrolase</keyword>
<evidence type="ECO:0000313" key="4">
    <source>
        <dbReference type="Proteomes" id="UP001203761"/>
    </source>
</evidence>
<dbReference type="Proteomes" id="UP001203761">
    <property type="component" value="Unassembled WGS sequence"/>
</dbReference>
<evidence type="ECO:0000259" key="2">
    <source>
        <dbReference type="Pfam" id="PF18741"/>
    </source>
</evidence>
<dbReference type="SUPFAM" id="SSF52980">
    <property type="entry name" value="Restriction endonuclease-like"/>
    <property type="match status" value="1"/>
</dbReference>
<dbReference type="InterPro" id="IPR011335">
    <property type="entry name" value="Restrct_endonuc-II-like"/>
</dbReference>
<organism evidence="3 4">
    <name type="scientific">Brachybacterium equifaecis</name>
    <dbReference type="NCBI Taxonomy" id="2910770"/>
    <lineage>
        <taxon>Bacteria</taxon>
        <taxon>Bacillati</taxon>
        <taxon>Actinomycetota</taxon>
        <taxon>Actinomycetes</taxon>
        <taxon>Micrococcales</taxon>
        <taxon>Dermabacteraceae</taxon>
        <taxon>Brachybacterium</taxon>
    </lineage>
</organism>